<proteinExistence type="predicted"/>
<keyword evidence="2" id="KW-1185">Reference proteome</keyword>
<dbReference type="EMBL" id="CM056797">
    <property type="protein sequence ID" value="KAJ8712824.1"/>
    <property type="molecule type" value="Genomic_DNA"/>
</dbReference>
<gene>
    <name evidence="1" type="ORF">PYW08_008128</name>
</gene>
<evidence type="ECO:0000313" key="2">
    <source>
        <dbReference type="Proteomes" id="UP001231649"/>
    </source>
</evidence>
<name>A0ACC2QFH5_9NEOP</name>
<reference evidence="1" key="1">
    <citation type="submission" date="2023-03" db="EMBL/GenBank/DDBJ databases">
        <title>Chromosome-level genomes of two armyworms, Mythimna separata and Mythimna loreyi, provide insights into the biosynthesis and reception of sex pheromones.</title>
        <authorList>
            <person name="Zhao H."/>
        </authorList>
    </citation>
    <scope>NUCLEOTIDE SEQUENCE</scope>
    <source>
        <strain evidence="1">BeijingLab</strain>
    </source>
</reference>
<organism evidence="1 2">
    <name type="scientific">Mythimna loreyi</name>
    <dbReference type="NCBI Taxonomy" id="667449"/>
    <lineage>
        <taxon>Eukaryota</taxon>
        <taxon>Metazoa</taxon>
        <taxon>Ecdysozoa</taxon>
        <taxon>Arthropoda</taxon>
        <taxon>Hexapoda</taxon>
        <taxon>Insecta</taxon>
        <taxon>Pterygota</taxon>
        <taxon>Neoptera</taxon>
        <taxon>Endopterygota</taxon>
        <taxon>Lepidoptera</taxon>
        <taxon>Glossata</taxon>
        <taxon>Ditrysia</taxon>
        <taxon>Noctuoidea</taxon>
        <taxon>Noctuidae</taxon>
        <taxon>Noctuinae</taxon>
        <taxon>Hadenini</taxon>
        <taxon>Mythimna</taxon>
    </lineage>
</organism>
<accession>A0ACC2QFH5</accession>
<comment type="caution">
    <text evidence="1">The sequence shown here is derived from an EMBL/GenBank/DDBJ whole genome shotgun (WGS) entry which is preliminary data.</text>
</comment>
<evidence type="ECO:0000313" key="1">
    <source>
        <dbReference type="EMBL" id="KAJ8712824.1"/>
    </source>
</evidence>
<sequence>MADFKSHLILLLLAIHTRNIVGVLWDRLHCSSDATQEMPEGSVATIGRFPWLGVVQHTFYIGGKVHYAVTGAVLIHPAFAIASAEDIARINPDMIRNNTQLILWGGRSTKFALEVKDYILHPEYQDKITSATIALVDLIAWGEAQMNDWKVHGTMQKEIYKMDYVENQACEEFYYKAQLSFTKMNPVNPTCAISHYSKTPCVWDAGTALITRQSWGFWKLLGFAIRGPGCGAPTRFLNIHDYVPWINDVISVMPYEESETTYKLGLRRLNPYKLVVYKAQQQIPKTQGSCVRGKRGSIMYKDSEELLCNKNFVQGFFFVIITVMSEFTCALVELEVSRQSNAAVWVEHNCHRDAMGPHWNFERPSRERMSCFLYFKSTAFIEFRFYFSFKANIDVSLYGVEERKRLIPNPFKSTQYTTNWWPTPDRLKFSHFTPGALWWWYL</sequence>
<protein>
    <submittedName>
        <fullName evidence="1">Uncharacterized protein</fullName>
    </submittedName>
</protein>
<dbReference type="Proteomes" id="UP001231649">
    <property type="component" value="Chromosome 21"/>
</dbReference>